<organism evidence="4 5">
    <name type="scientific">Fraxinus pennsylvanica</name>
    <dbReference type="NCBI Taxonomy" id="56036"/>
    <lineage>
        <taxon>Eukaryota</taxon>
        <taxon>Viridiplantae</taxon>
        <taxon>Streptophyta</taxon>
        <taxon>Embryophyta</taxon>
        <taxon>Tracheophyta</taxon>
        <taxon>Spermatophyta</taxon>
        <taxon>Magnoliopsida</taxon>
        <taxon>eudicotyledons</taxon>
        <taxon>Gunneridae</taxon>
        <taxon>Pentapetalae</taxon>
        <taxon>asterids</taxon>
        <taxon>lamiids</taxon>
        <taxon>Lamiales</taxon>
        <taxon>Oleaceae</taxon>
        <taxon>Oleeae</taxon>
        <taxon>Fraxinus</taxon>
    </lineage>
</organism>
<evidence type="ECO:0000313" key="4">
    <source>
        <dbReference type="EMBL" id="CAI9783727.1"/>
    </source>
</evidence>
<dbReference type="Gene3D" id="1.25.40.10">
    <property type="entry name" value="Tetratricopeptide repeat domain"/>
    <property type="match status" value="2"/>
</dbReference>
<dbReference type="EMBL" id="OU503055">
    <property type="protein sequence ID" value="CAI9783727.1"/>
    <property type="molecule type" value="Genomic_DNA"/>
</dbReference>
<reference evidence="4" key="1">
    <citation type="submission" date="2023-05" db="EMBL/GenBank/DDBJ databases">
        <authorList>
            <person name="Huff M."/>
        </authorList>
    </citation>
    <scope>NUCLEOTIDE SEQUENCE</scope>
</reference>
<feature type="repeat" description="PPR" evidence="2">
    <location>
        <begin position="218"/>
        <end position="253"/>
    </location>
</feature>
<feature type="transmembrane region" description="Helical" evidence="3">
    <location>
        <begin position="381"/>
        <end position="400"/>
    </location>
</feature>
<protein>
    <recommendedName>
        <fullName evidence="6">Pentatricopeptide repeat-containing protein</fullName>
    </recommendedName>
</protein>
<dbReference type="InterPro" id="IPR011990">
    <property type="entry name" value="TPR-like_helical_dom_sf"/>
</dbReference>
<sequence length="416" mass="46596">MRCQPTEFLYRLNPPTVFSLASALQNYINSDHPSHGQKIHSHILKTGFKPDVNISIKLLILHVKSSCLSYARHVFDELPRQTLTAYNYMISGYIRDGLVEESFDLVRKLCSSNEMPDGYTYSMILKGSTSGNVAIRARSIGREVHAQILRSDVEVDDVLYTALVDSYVKSERVACARRVFDLMLEKNVVCSTSMITGYMNHGRVVDAEDVFAKTVEKDVVVYNAMIEGYSKSIETAKQAIEFYIDMQRLRFRPTISTYASIIGACSVLSAFEIGQQVQAQLVKTEFLTDIKLGSALIDMLASRYTADTSQEVVICGQPWQKLFVMFGREEEEERADMCFSCGDDCRCRPLGFLLGLPFAFVSLLLSIIGVVIWIVGITLSCLCPCCLCVTVLVELGLALVKAPFSVMKWFTEQIPC</sequence>
<dbReference type="Proteomes" id="UP000834106">
    <property type="component" value="Chromosome 20"/>
</dbReference>
<keyword evidence="3" id="KW-0812">Transmembrane</keyword>
<evidence type="ECO:0000256" key="2">
    <source>
        <dbReference type="PROSITE-ProRule" id="PRU00708"/>
    </source>
</evidence>
<name>A0AAD2AEM7_9LAMI</name>
<proteinExistence type="predicted"/>
<evidence type="ECO:0008006" key="6">
    <source>
        <dbReference type="Google" id="ProtNLM"/>
    </source>
</evidence>
<feature type="transmembrane region" description="Helical" evidence="3">
    <location>
        <begin position="350"/>
        <end position="374"/>
    </location>
</feature>
<keyword evidence="3" id="KW-0472">Membrane</keyword>
<feature type="repeat" description="PPR" evidence="2">
    <location>
        <begin position="82"/>
        <end position="116"/>
    </location>
</feature>
<gene>
    <name evidence="4" type="ORF">FPE_LOCUS30872</name>
</gene>
<accession>A0AAD2AEM7</accession>
<evidence type="ECO:0000313" key="5">
    <source>
        <dbReference type="Proteomes" id="UP000834106"/>
    </source>
</evidence>
<dbReference type="GO" id="GO:0009451">
    <property type="term" value="P:RNA modification"/>
    <property type="evidence" value="ECO:0007669"/>
    <property type="project" value="InterPro"/>
</dbReference>
<feature type="repeat" description="PPR" evidence="2">
    <location>
        <begin position="156"/>
        <end position="190"/>
    </location>
</feature>
<dbReference type="PROSITE" id="PS51375">
    <property type="entry name" value="PPR"/>
    <property type="match status" value="3"/>
</dbReference>
<evidence type="ECO:0000256" key="3">
    <source>
        <dbReference type="SAM" id="Phobius"/>
    </source>
</evidence>
<keyword evidence="1" id="KW-0677">Repeat</keyword>
<dbReference type="InterPro" id="IPR002885">
    <property type="entry name" value="PPR_rpt"/>
</dbReference>
<keyword evidence="3" id="KW-1133">Transmembrane helix</keyword>
<dbReference type="PANTHER" id="PTHR47926">
    <property type="entry name" value="PENTATRICOPEPTIDE REPEAT-CONTAINING PROTEIN"/>
    <property type="match status" value="1"/>
</dbReference>
<dbReference type="PANTHER" id="PTHR47926:SF535">
    <property type="entry name" value="PENTACOTRIPEPTIDE-REPEAT REGION OF PRORP DOMAIN-CONTAINING PROTEIN"/>
    <property type="match status" value="1"/>
</dbReference>
<dbReference type="NCBIfam" id="TIGR00756">
    <property type="entry name" value="PPR"/>
    <property type="match status" value="3"/>
</dbReference>
<dbReference type="Pfam" id="PF01535">
    <property type="entry name" value="PPR"/>
    <property type="match status" value="1"/>
</dbReference>
<evidence type="ECO:0000256" key="1">
    <source>
        <dbReference type="ARBA" id="ARBA00022737"/>
    </source>
</evidence>
<dbReference type="InterPro" id="IPR046960">
    <property type="entry name" value="PPR_At4g14850-like_plant"/>
</dbReference>
<dbReference type="AlphaFoldDB" id="A0AAD2AEM7"/>
<dbReference type="Pfam" id="PF13041">
    <property type="entry name" value="PPR_2"/>
    <property type="match status" value="2"/>
</dbReference>
<dbReference type="GO" id="GO:0003723">
    <property type="term" value="F:RNA binding"/>
    <property type="evidence" value="ECO:0007669"/>
    <property type="project" value="InterPro"/>
</dbReference>
<keyword evidence="5" id="KW-1185">Reference proteome</keyword>